<evidence type="ECO:0000313" key="1">
    <source>
        <dbReference type="EMBL" id="DAD93007.1"/>
    </source>
</evidence>
<sequence>MNRVVYIKVPKHIRQWAYHSYGNPVVFPAIGNEVAVIRRFTSKPPFEKLSPVEQESQDEMQKEKAAQLHRSVEHAFSDEEYEEQLWLASPDDYLAIQLPDSKAKPVKEFNYLGPRARRAVKEMVSDLFKMDLWASLKDIADRSCKLSSLISAWCEQHGIGIDYEDTVRQCFYRMRDQHAKKGVILNSTTRFSKD</sequence>
<proteinExistence type="predicted"/>
<reference evidence="1" key="1">
    <citation type="journal article" date="2021" name="Proc. Natl. Acad. Sci. U.S.A.">
        <title>A Catalog of Tens of Thousands of Viruses from Human Metagenomes Reveals Hidden Associations with Chronic Diseases.</title>
        <authorList>
            <person name="Tisza M.J."/>
            <person name="Buck C.B."/>
        </authorList>
    </citation>
    <scope>NUCLEOTIDE SEQUENCE</scope>
    <source>
        <strain evidence="1">CtNDP2</strain>
    </source>
</reference>
<organism evidence="1">
    <name type="scientific">Siphoviridae sp. ctNDP2</name>
    <dbReference type="NCBI Taxonomy" id="2826265"/>
    <lineage>
        <taxon>Viruses</taxon>
        <taxon>Duplodnaviria</taxon>
        <taxon>Heunggongvirae</taxon>
        <taxon>Uroviricota</taxon>
        <taxon>Caudoviricetes</taxon>
    </lineage>
</organism>
<dbReference type="EMBL" id="BK015150">
    <property type="protein sequence ID" value="DAD93007.1"/>
    <property type="molecule type" value="Genomic_DNA"/>
</dbReference>
<name>A0A8S5NF78_9CAUD</name>
<accession>A0A8S5NF78</accession>
<protein>
    <submittedName>
        <fullName evidence="1">Uncharacterized protein</fullName>
    </submittedName>
</protein>